<dbReference type="FunFam" id="3.40.1190.20:FF:000001">
    <property type="entry name" value="Phosphofructokinase"/>
    <property type="match status" value="1"/>
</dbReference>
<dbReference type="GO" id="GO:0005524">
    <property type="term" value="F:ATP binding"/>
    <property type="evidence" value="ECO:0007669"/>
    <property type="project" value="UniProtKB-KW"/>
</dbReference>
<protein>
    <recommendedName>
        <fullName evidence="7 8">Tagatose-6-phosphate kinase</fullName>
        <ecNumber evidence="7 8">2.7.1.144</ecNumber>
    </recommendedName>
</protein>
<dbReference type="Gene3D" id="3.40.1190.20">
    <property type="match status" value="1"/>
</dbReference>
<dbReference type="EMBL" id="JPVT01000240">
    <property type="protein sequence ID" value="KFN89199.1"/>
    <property type="molecule type" value="Genomic_DNA"/>
</dbReference>
<reference evidence="10 11" key="1">
    <citation type="submission" date="2014-08" db="EMBL/GenBank/DDBJ databases">
        <title>Genome sequence of Tetragenococcus muriaticus.</title>
        <authorList>
            <person name="Chuea-nongthon C."/>
            <person name="Rodtong S."/>
            <person name="Yongsawatdigul J."/>
            <person name="Steele J.L."/>
            <person name="Liu X.-y."/>
            <person name="Speers J."/>
            <person name="Glasner J.D."/>
            <person name="Neeno-Eckwall E.C."/>
        </authorList>
    </citation>
    <scope>NUCLEOTIDE SEQUENCE [LARGE SCALE GENOMIC DNA]</scope>
    <source>
        <strain evidence="10 11">3MR10-3</strain>
    </source>
</reference>
<evidence type="ECO:0000313" key="10">
    <source>
        <dbReference type="EMBL" id="KFN89199.1"/>
    </source>
</evidence>
<dbReference type="PANTHER" id="PTHR46566:SF5">
    <property type="entry name" value="1-PHOSPHOFRUCTOKINASE"/>
    <property type="match status" value="1"/>
</dbReference>
<keyword evidence="5 10" id="KW-0418">Kinase</keyword>
<dbReference type="NCBIfam" id="TIGR03168">
    <property type="entry name" value="1-PFK"/>
    <property type="match status" value="1"/>
</dbReference>
<dbReference type="PANTHER" id="PTHR46566">
    <property type="entry name" value="1-PHOSPHOFRUCTOKINASE-RELATED"/>
    <property type="match status" value="1"/>
</dbReference>
<dbReference type="Proteomes" id="UP000029381">
    <property type="component" value="Unassembled WGS sequence"/>
</dbReference>
<evidence type="ECO:0000256" key="2">
    <source>
        <dbReference type="ARBA" id="ARBA00022679"/>
    </source>
</evidence>
<sequence>MIISITMNPSIDISYPLETLHLDTVNRVTNVTKTAGGKGLNVARVLHQSGADILASGLVGGHFGAFIQEKLSKEGICHHFFMIEGETRNCIAILHQGKQTEILEQGPSITNDEAKEFLSHFDQMIEQASMLTFSGSLPAGLPDDYYKDMIDLCHKKHKSVVLDCSGRALQNALKGQIKPLLIKPNREELAALLGRNVENTITDLKEALMSPLFDGIEWVVVSLGADGVFAKHYDTFYQVKIPPIEVVNPVGSGDAMIAGLAQALDYKQSDEKVLKHGNVLGMLNVQEKVTGQVNMQNYRVLFDQIQIKKV</sequence>
<comment type="similarity">
    <text evidence="8">Belongs to the carbohydrate kinase PfkB family. LacC subfamily.</text>
</comment>
<evidence type="ECO:0000256" key="6">
    <source>
        <dbReference type="ARBA" id="ARBA00022840"/>
    </source>
</evidence>
<evidence type="ECO:0000256" key="1">
    <source>
        <dbReference type="ARBA" id="ARBA00005380"/>
    </source>
</evidence>
<dbReference type="GO" id="GO:2001059">
    <property type="term" value="P:D-tagatose 6-phosphate catabolic process"/>
    <property type="evidence" value="ECO:0007669"/>
    <property type="project" value="UniProtKB-UniPathway"/>
</dbReference>
<dbReference type="SUPFAM" id="SSF53613">
    <property type="entry name" value="Ribokinase-like"/>
    <property type="match status" value="1"/>
</dbReference>
<feature type="domain" description="Carbohydrate kinase PfkB" evidence="9">
    <location>
        <begin position="9"/>
        <end position="291"/>
    </location>
</feature>
<evidence type="ECO:0000256" key="3">
    <source>
        <dbReference type="ARBA" id="ARBA00022736"/>
    </source>
</evidence>
<accession>A0A091BWS9</accession>
<organism evidence="10 11">
    <name type="scientific">Tetragenococcus muriaticus 3MR10-3</name>
    <dbReference type="NCBI Taxonomy" id="1302648"/>
    <lineage>
        <taxon>Bacteria</taxon>
        <taxon>Bacillati</taxon>
        <taxon>Bacillota</taxon>
        <taxon>Bacilli</taxon>
        <taxon>Lactobacillales</taxon>
        <taxon>Enterococcaceae</taxon>
        <taxon>Tetragenococcus</taxon>
    </lineage>
</organism>
<evidence type="ECO:0000256" key="4">
    <source>
        <dbReference type="ARBA" id="ARBA00022741"/>
    </source>
</evidence>
<dbReference type="PROSITE" id="PS00584">
    <property type="entry name" value="PFKB_KINASES_2"/>
    <property type="match status" value="1"/>
</dbReference>
<dbReference type="InterPro" id="IPR011611">
    <property type="entry name" value="PfkB_dom"/>
</dbReference>
<dbReference type="GO" id="GO:0019512">
    <property type="term" value="P:lactose catabolic process via tagatose-6-phosphate"/>
    <property type="evidence" value="ECO:0007669"/>
    <property type="project" value="InterPro"/>
</dbReference>
<dbReference type="EC" id="2.7.1.144" evidence="7 8"/>
<keyword evidence="4 8" id="KW-0547">Nucleotide-binding</keyword>
<dbReference type="Pfam" id="PF00294">
    <property type="entry name" value="PfkB"/>
    <property type="match status" value="1"/>
</dbReference>
<name>A0A091BWS9_9ENTE</name>
<dbReference type="UniPathway" id="UPA00704">
    <property type="reaction ID" value="UER00715"/>
</dbReference>
<dbReference type="AlphaFoldDB" id="A0A091BWS9"/>
<dbReference type="InterPro" id="IPR002173">
    <property type="entry name" value="Carboh/pur_kinase_PfkB_CS"/>
</dbReference>
<dbReference type="PIRSF" id="PIRSF000535">
    <property type="entry name" value="1PFK/6PFK/LacC"/>
    <property type="match status" value="1"/>
</dbReference>
<keyword evidence="6 8" id="KW-0067">ATP-binding</keyword>
<comment type="catalytic activity">
    <reaction evidence="8">
        <text>D-tagatofuranose 6-phosphate + ATP = D-tagatofuranose 1,6-bisphosphate + ADP + H(+)</text>
        <dbReference type="Rhea" id="RHEA:12420"/>
        <dbReference type="ChEBI" id="CHEBI:15378"/>
        <dbReference type="ChEBI" id="CHEBI:30616"/>
        <dbReference type="ChEBI" id="CHEBI:58694"/>
        <dbReference type="ChEBI" id="CHEBI:58695"/>
        <dbReference type="ChEBI" id="CHEBI:456216"/>
        <dbReference type="EC" id="2.7.1.144"/>
    </reaction>
</comment>
<dbReference type="InterPro" id="IPR017583">
    <property type="entry name" value="Tagatose/fructose_Pkinase"/>
</dbReference>
<dbReference type="InterPro" id="IPR005926">
    <property type="entry name" value="LacC"/>
</dbReference>
<dbReference type="NCBIfam" id="NF010033">
    <property type="entry name" value="PRK13508.1"/>
    <property type="match status" value="1"/>
</dbReference>
<proteinExistence type="inferred from homology"/>
<evidence type="ECO:0000256" key="7">
    <source>
        <dbReference type="NCBIfam" id="TIGR01231"/>
    </source>
</evidence>
<evidence type="ECO:0000259" key="9">
    <source>
        <dbReference type="Pfam" id="PF00294"/>
    </source>
</evidence>
<dbReference type="GO" id="GO:0005829">
    <property type="term" value="C:cytosol"/>
    <property type="evidence" value="ECO:0007669"/>
    <property type="project" value="TreeGrafter"/>
</dbReference>
<comment type="similarity">
    <text evidence="1">Belongs to the carbohydrate kinase pfkB family.</text>
</comment>
<keyword evidence="11" id="KW-1185">Reference proteome</keyword>
<dbReference type="NCBIfam" id="TIGR01231">
    <property type="entry name" value="lacC"/>
    <property type="match status" value="1"/>
</dbReference>
<dbReference type="GO" id="GO:0009024">
    <property type="term" value="F:tagatose-6-phosphate kinase activity"/>
    <property type="evidence" value="ECO:0007669"/>
    <property type="project" value="UniProtKB-UniRule"/>
</dbReference>
<dbReference type="GO" id="GO:0008443">
    <property type="term" value="F:phosphofructokinase activity"/>
    <property type="evidence" value="ECO:0007669"/>
    <property type="project" value="UniProtKB-ARBA"/>
</dbReference>
<evidence type="ECO:0000313" key="11">
    <source>
        <dbReference type="Proteomes" id="UP000029381"/>
    </source>
</evidence>
<comment type="pathway">
    <text evidence="8">Carbohydrate metabolism; D-tagatose 6-phosphate degradation; D-glyceraldehyde 3-phosphate and glycerone phosphate from D-tagatose 6-phosphate: step 1/2.</text>
</comment>
<evidence type="ECO:0000256" key="8">
    <source>
        <dbReference type="PIRNR" id="PIRNR000535"/>
    </source>
</evidence>
<dbReference type="CDD" id="cd01164">
    <property type="entry name" value="FruK_PfkB_like"/>
    <property type="match status" value="1"/>
</dbReference>
<dbReference type="PROSITE" id="PS00583">
    <property type="entry name" value="PFKB_KINASES_1"/>
    <property type="match status" value="1"/>
</dbReference>
<gene>
    <name evidence="10" type="ORF">TMU3MR103_2140</name>
</gene>
<dbReference type="PATRIC" id="fig|1302648.3.peg.2093"/>
<dbReference type="GO" id="GO:0044281">
    <property type="term" value="P:small molecule metabolic process"/>
    <property type="evidence" value="ECO:0007669"/>
    <property type="project" value="UniProtKB-ARBA"/>
</dbReference>
<evidence type="ECO:0000256" key="5">
    <source>
        <dbReference type="ARBA" id="ARBA00022777"/>
    </source>
</evidence>
<comment type="caution">
    <text evidence="10">The sequence shown here is derived from an EMBL/GenBank/DDBJ whole genome shotgun (WGS) entry which is preliminary data.</text>
</comment>
<keyword evidence="3 8" id="KW-0423">Lactose metabolism</keyword>
<dbReference type="InterPro" id="IPR029056">
    <property type="entry name" value="Ribokinase-like"/>
</dbReference>
<dbReference type="RefSeq" id="WP_038024320.1">
    <property type="nucleotide sequence ID" value="NZ_JPVT01000240.1"/>
</dbReference>
<keyword evidence="2 8" id="KW-0808">Transferase</keyword>